<dbReference type="UniPathway" id="UPA00359">
    <property type="reaction ID" value="UER00482"/>
</dbReference>
<protein>
    <recommendedName>
        <fullName evidence="4 13">Tetraacyldisaccharide 4'-kinase</fullName>
        <ecNumber evidence="3 13">2.7.1.130</ecNumber>
    </recommendedName>
    <alternativeName>
        <fullName evidence="12 13">Lipid A 4'-kinase</fullName>
    </alternativeName>
</protein>
<dbReference type="GO" id="GO:0005524">
    <property type="term" value="F:ATP binding"/>
    <property type="evidence" value="ECO:0007669"/>
    <property type="project" value="UniProtKB-UniRule"/>
</dbReference>
<evidence type="ECO:0000256" key="7">
    <source>
        <dbReference type="ARBA" id="ARBA00022679"/>
    </source>
</evidence>
<dbReference type="NCBIfam" id="TIGR00682">
    <property type="entry name" value="lpxK"/>
    <property type="match status" value="1"/>
</dbReference>
<evidence type="ECO:0000256" key="1">
    <source>
        <dbReference type="ARBA" id="ARBA00002274"/>
    </source>
</evidence>
<dbReference type="HAMAP" id="MF_00409">
    <property type="entry name" value="LpxK"/>
    <property type="match status" value="1"/>
</dbReference>
<dbReference type="InterPro" id="IPR003758">
    <property type="entry name" value="LpxK"/>
</dbReference>
<evidence type="ECO:0000256" key="14">
    <source>
        <dbReference type="SAM" id="Phobius"/>
    </source>
</evidence>
<reference evidence="15 16" key="1">
    <citation type="submission" date="2018-03" db="EMBL/GenBank/DDBJ databases">
        <title>Ahniella affigens gen. nov., sp. nov., a gammaproteobacterium isolated from sandy soil near a stream.</title>
        <authorList>
            <person name="Ko Y."/>
            <person name="Kim J.-H."/>
        </authorList>
    </citation>
    <scope>NUCLEOTIDE SEQUENCE [LARGE SCALE GENOMIC DNA]</scope>
    <source>
        <strain evidence="15 16">D13</strain>
    </source>
</reference>
<keyword evidence="9 13" id="KW-0418">Kinase</keyword>
<accession>A0A2P1PPD5</accession>
<keyword evidence="8 13" id="KW-0547">Nucleotide-binding</keyword>
<dbReference type="PANTHER" id="PTHR42724:SF1">
    <property type="entry name" value="TETRAACYLDISACCHARIDE 4'-KINASE, MITOCHONDRIAL-RELATED"/>
    <property type="match status" value="1"/>
</dbReference>
<evidence type="ECO:0000256" key="9">
    <source>
        <dbReference type="ARBA" id="ARBA00022777"/>
    </source>
</evidence>
<keyword evidence="6 13" id="KW-0441">Lipid A biosynthesis</keyword>
<evidence type="ECO:0000256" key="5">
    <source>
        <dbReference type="ARBA" id="ARBA00022516"/>
    </source>
</evidence>
<evidence type="ECO:0000313" key="15">
    <source>
        <dbReference type="EMBL" id="AVP96701.1"/>
    </source>
</evidence>
<dbReference type="Pfam" id="PF02606">
    <property type="entry name" value="LpxK"/>
    <property type="match status" value="1"/>
</dbReference>
<keyword evidence="10 13" id="KW-0067">ATP-binding</keyword>
<evidence type="ECO:0000256" key="4">
    <source>
        <dbReference type="ARBA" id="ARBA00016436"/>
    </source>
</evidence>
<comment type="pathway">
    <text evidence="2 13">Glycolipid biosynthesis; lipid IV(A) biosynthesis; lipid IV(A) from (3R)-3-hydroxytetradecanoyl-[acyl-carrier-protein] and UDP-N-acetyl-alpha-D-glucosamine: step 6/6.</text>
</comment>
<feature type="binding site" evidence="13">
    <location>
        <begin position="64"/>
        <end position="71"/>
    </location>
    <ligand>
        <name>ATP</name>
        <dbReference type="ChEBI" id="CHEBI:30616"/>
    </ligand>
</feature>
<feature type="transmembrane region" description="Helical" evidence="14">
    <location>
        <begin position="24"/>
        <end position="42"/>
    </location>
</feature>
<dbReference type="GO" id="GO:0009029">
    <property type="term" value="F:lipid-A 4'-kinase activity"/>
    <property type="evidence" value="ECO:0007669"/>
    <property type="project" value="UniProtKB-UniRule"/>
</dbReference>
<proteinExistence type="inferred from homology"/>
<keyword evidence="14" id="KW-0472">Membrane</keyword>
<dbReference type="GO" id="GO:0009244">
    <property type="term" value="P:lipopolysaccharide core region biosynthetic process"/>
    <property type="evidence" value="ECO:0007669"/>
    <property type="project" value="TreeGrafter"/>
</dbReference>
<evidence type="ECO:0000256" key="3">
    <source>
        <dbReference type="ARBA" id="ARBA00012071"/>
    </source>
</evidence>
<dbReference type="EC" id="2.7.1.130" evidence="3 13"/>
<evidence type="ECO:0000256" key="10">
    <source>
        <dbReference type="ARBA" id="ARBA00022840"/>
    </source>
</evidence>
<dbReference type="PANTHER" id="PTHR42724">
    <property type="entry name" value="TETRAACYLDISACCHARIDE 4'-KINASE"/>
    <property type="match status" value="1"/>
</dbReference>
<comment type="function">
    <text evidence="1 13">Transfers the gamma-phosphate of ATP to the 4'-position of a tetraacyldisaccharide 1-phosphate intermediate (termed DS-1-P) to form tetraacyldisaccharide 1,4'-bis-phosphate (lipid IVA).</text>
</comment>
<dbReference type="OrthoDB" id="9766423at2"/>
<keyword evidence="14" id="KW-0812">Transmembrane</keyword>
<evidence type="ECO:0000256" key="13">
    <source>
        <dbReference type="HAMAP-Rule" id="MF_00409"/>
    </source>
</evidence>
<dbReference type="SUPFAM" id="SSF52540">
    <property type="entry name" value="P-loop containing nucleoside triphosphate hydrolases"/>
    <property type="match status" value="1"/>
</dbReference>
<evidence type="ECO:0000313" key="16">
    <source>
        <dbReference type="Proteomes" id="UP000241074"/>
    </source>
</evidence>
<evidence type="ECO:0000256" key="2">
    <source>
        <dbReference type="ARBA" id="ARBA00004870"/>
    </source>
</evidence>
<dbReference type="CDD" id="cd01983">
    <property type="entry name" value="SIMIBI"/>
    <property type="match status" value="1"/>
</dbReference>
<evidence type="ECO:0000256" key="8">
    <source>
        <dbReference type="ARBA" id="ARBA00022741"/>
    </source>
</evidence>
<dbReference type="GO" id="GO:0005886">
    <property type="term" value="C:plasma membrane"/>
    <property type="evidence" value="ECO:0007669"/>
    <property type="project" value="TreeGrafter"/>
</dbReference>
<keyword evidence="11 13" id="KW-0443">Lipid metabolism</keyword>
<dbReference type="Proteomes" id="UP000241074">
    <property type="component" value="Chromosome"/>
</dbReference>
<evidence type="ECO:0000256" key="6">
    <source>
        <dbReference type="ARBA" id="ARBA00022556"/>
    </source>
</evidence>
<organism evidence="15 16">
    <name type="scientific">Ahniella affigens</name>
    <dbReference type="NCBI Taxonomy" id="2021234"/>
    <lineage>
        <taxon>Bacteria</taxon>
        <taxon>Pseudomonadati</taxon>
        <taxon>Pseudomonadota</taxon>
        <taxon>Gammaproteobacteria</taxon>
        <taxon>Lysobacterales</taxon>
        <taxon>Rhodanobacteraceae</taxon>
        <taxon>Ahniella</taxon>
    </lineage>
</organism>
<comment type="catalytic activity">
    <reaction evidence="13">
        <text>a lipid A disaccharide + ATP = a lipid IVA + ADP + H(+)</text>
        <dbReference type="Rhea" id="RHEA:67840"/>
        <dbReference type="ChEBI" id="CHEBI:15378"/>
        <dbReference type="ChEBI" id="CHEBI:30616"/>
        <dbReference type="ChEBI" id="CHEBI:176343"/>
        <dbReference type="ChEBI" id="CHEBI:176425"/>
        <dbReference type="ChEBI" id="CHEBI:456216"/>
        <dbReference type="EC" id="2.7.1.130"/>
    </reaction>
</comment>
<dbReference type="InterPro" id="IPR027417">
    <property type="entry name" value="P-loop_NTPase"/>
</dbReference>
<dbReference type="KEGG" id="xba:C7S18_05550"/>
<sequence>MSQRARFEAQLNAIWYGQQPVPWVLRWLAVIYAWILACRRWLYRTGIKRASRLPVPVLVIGNITVGGTGKTPLTAWLATELARRGWRPGIVSRGYGGSETSTMMLPLDADPAQFGDEPVWLMRAAKCPVAIGRRRADAGRLLIDRIHCDVILCDDGLQHWSLARDIEVLVVDGERRFGNELLLPAGPLREPPSRAERVDFVVVNGSAAAPAEIAMTVDAHRLVAINDLTLAKSIADFRGQPVHAVAGIGNPERFFRMLEQKGMQVIRHPFPDHHHFRRSDFEFGTSLPIVMTEKDAVKCACLGLPDAYMVPIDVDLPIQFADQLNRQLRQFQESAA</sequence>
<evidence type="ECO:0000256" key="12">
    <source>
        <dbReference type="ARBA" id="ARBA00029757"/>
    </source>
</evidence>
<dbReference type="AlphaFoldDB" id="A0A2P1PPD5"/>
<keyword evidence="16" id="KW-1185">Reference proteome</keyword>
<name>A0A2P1PPD5_9GAMM</name>
<evidence type="ECO:0000256" key="11">
    <source>
        <dbReference type="ARBA" id="ARBA00023098"/>
    </source>
</evidence>
<comment type="similarity">
    <text evidence="13">Belongs to the LpxK family.</text>
</comment>
<dbReference type="GO" id="GO:0009245">
    <property type="term" value="P:lipid A biosynthetic process"/>
    <property type="evidence" value="ECO:0007669"/>
    <property type="project" value="UniProtKB-UniRule"/>
</dbReference>
<keyword evidence="5 13" id="KW-0444">Lipid biosynthesis</keyword>
<dbReference type="RefSeq" id="WP_106890629.1">
    <property type="nucleotide sequence ID" value="NZ_CP027860.1"/>
</dbReference>
<dbReference type="EMBL" id="CP027860">
    <property type="protein sequence ID" value="AVP96701.1"/>
    <property type="molecule type" value="Genomic_DNA"/>
</dbReference>
<keyword evidence="7 13" id="KW-0808">Transferase</keyword>
<keyword evidence="14" id="KW-1133">Transmembrane helix</keyword>
<reference evidence="15 16" key="2">
    <citation type="submission" date="2018-03" db="EMBL/GenBank/DDBJ databases">
        <authorList>
            <person name="Keele B.F."/>
        </authorList>
    </citation>
    <scope>NUCLEOTIDE SEQUENCE [LARGE SCALE GENOMIC DNA]</scope>
    <source>
        <strain evidence="15 16">D13</strain>
    </source>
</reference>
<gene>
    <name evidence="13" type="primary">lpxK</name>
    <name evidence="15" type="ORF">C7S18_05550</name>
</gene>